<keyword evidence="1" id="KW-0175">Coiled coil</keyword>
<dbReference type="STRING" id="2018661.A0A2A2K190"/>
<reference evidence="3 4" key="1">
    <citation type="journal article" date="2017" name="Curr. Biol.">
        <title>Genome architecture and evolution of a unichromosomal asexual nematode.</title>
        <authorList>
            <person name="Fradin H."/>
            <person name="Zegar C."/>
            <person name="Gutwein M."/>
            <person name="Lucas J."/>
            <person name="Kovtun M."/>
            <person name="Corcoran D."/>
            <person name="Baugh L.R."/>
            <person name="Kiontke K."/>
            <person name="Gunsalus K."/>
            <person name="Fitch D.H."/>
            <person name="Piano F."/>
        </authorList>
    </citation>
    <scope>NUCLEOTIDE SEQUENCE [LARGE SCALE GENOMIC DNA]</scope>
    <source>
        <strain evidence="3">PF1309</strain>
    </source>
</reference>
<keyword evidence="4" id="KW-1185">Reference proteome</keyword>
<proteinExistence type="predicted"/>
<evidence type="ECO:0000256" key="1">
    <source>
        <dbReference type="SAM" id="Coils"/>
    </source>
</evidence>
<dbReference type="OrthoDB" id="5839525at2759"/>
<evidence type="ECO:0000313" key="3">
    <source>
        <dbReference type="EMBL" id="PAV67786.1"/>
    </source>
</evidence>
<name>A0A2A2K190_9BILA</name>
<dbReference type="Proteomes" id="UP000218231">
    <property type="component" value="Unassembled WGS sequence"/>
</dbReference>
<organism evidence="3 4">
    <name type="scientific">Diploscapter pachys</name>
    <dbReference type="NCBI Taxonomy" id="2018661"/>
    <lineage>
        <taxon>Eukaryota</taxon>
        <taxon>Metazoa</taxon>
        <taxon>Ecdysozoa</taxon>
        <taxon>Nematoda</taxon>
        <taxon>Chromadorea</taxon>
        <taxon>Rhabditida</taxon>
        <taxon>Rhabditina</taxon>
        <taxon>Rhabditomorpha</taxon>
        <taxon>Rhabditoidea</taxon>
        <taxon>Rhabditidae</taxon>
        <taxon>Diploscapter</taxon>
    </lineage>
</organism>
<dbReference type="EMBL" id="LIAE01009884">
    <property type="protein sequence ID" value="PAV67786.1"/>
    <property type="molecule type" value="Genomic_DNA"/>
</dbReference>
<protein>
    <submittedName>
        <fullName evidence="3">Uncharacterized protein</fullName>
    </submittedName>
</protein>
<evidence type="ECO:0000313" key="4">
    <source>
        <dbReference type="Proteomes" id="UP000218231"/>
    </source>
</evidence>
<feature type="coiled-coil region" evidence="1">
    <location>
        <begin position="5"/>
        <end position="67"/>
    </location>
</feature>
<dbReference type="AlphaFoldDB" id="A0A2A2K190"/>
<sequence>MDSVLNILKDEIQKQRDQITHLQDSLAAENKLKQDLFRALGEAKASNANLESRLAELDDKYRGHYEDGMVNSGNAIRSQMTIAEKTCPPVMMSMPNSPNPPPPPSYNMTVQQSKMDNPMNYLYTALQQHHSSPTGEHLLFDQTPSAAPLPCSLTPSELTSRMGKFGAPNPARSN</sequence>
<feature type="region of interest" description="Disordered" evidence="2">
    <location>
        <begin position="133"/>
        <end position="174"/>
    </location>
</feature>
<comment type="caution">
    <text evidence="3">The sequence shown here is derived from an EMBL/GenBank/DDBJ whole genome shotgun (WGS) entry which is preliminary data.</text>
</comment>
<gene>
    <name evidence="3" type="ORF">WR25_04268</name>
</gene>
<accession>A0A2A2K190</accession>
<evidence type="ECO:0000256" key="2">
    <source>
        <dbReference type="SAM" id="MobiDB-lite"/>
    </source>
</evidence>